<dbReference type="AlphaFoldDB" id="A0A7U7G5Q7"/>
<organism evidence="2 3">
    <name type="scientific">Parasaccharibacter apium</name>
    <dbReference type="NCBI Taxonomy" id="1510841"/>
    <lineage>
        <taxon>Bacteria</taxon>
        <taxon>Pseudomonadati</taxon>
        <taxon>Pseudomonadota</taxon>
        <taxon>Alphaproteobacteria</taxon>
        <taxon>Acetobacterales</taxon>
        <taxon>Acetobacteraceae</taxon>
        <taxon>Parasaccharibacter</taxon>
    </lineage>
</organism>
<accession>A0A7U7G5Q7</accession>
<name>A0A7U7G5Q7_9PROT</name>
<evidence type="ECO:0000313" key="2">
    <source>
        <dbReference type="EMBL" id="CDG33640.1"/>
    </source>
</evidence>
<evidence type="ECO:0000256" key="1">
    <source>
        <dbReference type="SAM" id="MobiDB-lite"/>
    </source>
</evidence>
<feature type="compositionally biased region" description="Low complexity" evidence="1">
    <location>
        <begin position="48"/>
        <end position="61"/>
    </location>
</feature>
<protein>
    <submittedName>
        <fullName evidence="2">Uncharacterized protein</fullName>
    </submittedName>
</protein>
<proteinExistence type="predicted"/>
<feature type="region of interest" description="Disordered" evidence="1">
    <location>
        <begin position="29"/>
        <end position="65"/>
    </location>
</feature>
<dbReference type="Proteomes" id="UP000027590">
    <property type="component" value="Unassembled WGS sequence"/>
</dbReference>
<dbReference type="EMBL" id="CBLY010000006">
    <property type="protein sequence ID" value="CDG33640.1"/>
    <property type="molecule type" value="Genomic_DNA"/>
</dbReference>
<reference evidence="2 3" key="2">
    <citation type="journal article" date="2014" name="PLoS ONE">
        <title>Evolution of mitochondria reconstructed from the energy metabolism of living bacteria.</title>
        <authorList>
            <person name="Degli Esposti M."/>
            <person name="Chouaia B."/>
            <person name="Comandatore F."/>
            <person name="Crotti E."/>
            <person name="Sassera D."/>
            <person name="Lievens P.M."/>
            <person name="Daffonchio D."/>
            <person name="Bandi C."/>
        </authorList>
    </citation>
    <scope>NUCLEOTIDE SEQUENCE [LARGE SCALE GENOMIC DNA]</scope>
    <source>
        <strain evidence="3">AM169</strain>
    </source>
</reference>
<reference evidence="2 3" key="1">
    <citation type="journal article" date="2014" name="Genome Biol. Evol.">
        <title>Acetic acid bacteria genomes reveal functional traits for adaptation to life in insect guts.</title>
        <authorList>
            <person name="Chouaia B."/>
            <person name="Gaiarsa S."/>
            <person name="Crotti E."/>
            <person name="Comandatore F."/>
            <person name="Degli Esposti M."/>
            <person name="Ricci I."/>
            <person name="Alma A."/>
            <person name="Favia G."/>
            <person name="Bandi C."/>
            <person name="Daffonchio D."/>
        </authorList>
    </citation>
    <scope>NUCLEOTIDE SEQUENCE [LARGE SCALE GENOMIC DNA]</scope>
    <source>
        <strain evidence="3">AM169</strain>
    </source>
</reference>
<sequence length="77" mass="8397">MYEAGQNPAYRPSGPFITASLPQKTASGYCNQSLHDAPTHKADVQGQASSLPSSSSHSAHLPRFHDGNEEYTNYLLY</sequence>
<evidence type="ECO:0000313" key="3">
    <source>
        <dbReference type="Proteomes" id="UP000027590"/>
    </source>
</evidence>
<gene>
    <name evidence="2" type="ORF">SACS_0902</name>
</gene>
<comment type="caution">
    <text evidence="2">The sequence shown here is derived from an EMBL/GenBank/DDBJ whole genome shotgun (WGS) entry which is preliminary data.</text>
</comment>